<keyword evidence="4 10" id="KW-0328">Glycosyltransferase</keyword>
<evidence type="ECO:0000256" key="7">
    <source>
        <dbReference type="ARBA" id="ARBA00022989"/>
    </source>
</evidence>
<feature type="transmembrane region" description="Helical" evidence="10">
    <location>
        <begin position="364"/>
        <end position="382"/>
    </location>
</feature>
<comment type="similarity">
    <text evidence="3 10">Belongs to the glycosyltransferase 39 family.</text>
</comment>
<keyword evidence="6 10" id="KW-0812">Transmembrane</keyword>
<dbReference type="InterPro" id="IPR032421">
    <property type="entry name" value="PMT_4TMC"/>
</dbReference>
<dbReference type="GO" id="GO:0005886">
    <property type="term" value="C:plasma membrane"/>
    <property type="evidence" value="ECO:0007669"/>
    <property type="project" value="UniProtKB-SubCell"/>
</dbReference>
<feature type="transmembrane region" description="Helical" evidence="10">
    <location>
        <begin position="184"/>
        <end position="202"/>
    </location>
</feature>
<feature type="transmembrane region" description="Helical" evidence="10">
    <location>
        <begin position="87"/>
        <end position="108"/>
    </location>
</feature>
<comment type="function">
    <text evidence="10">Protein O-mannosyltransferase that catalyzes the transfer of a single mannose residue from a polyprenol phospho-mannosyl lipidic donor to the hydroxyl group of selected serine and threonine residues in acceptor proteins.</text>
</comment>
<feature type="domain" description="ArnT-like N-terminal" evidence="11">
    <location>
        <begin position="86"/>
        <end position="263"/>
    </location>
</feature>
<evidence type="ECO:0000259" key="11">
    <source>
        <dbReference type="Pfam" id="PF02366"/>
    </source>
</evidence>
<evidence type="ECO:0000256" key="6">
    <source>
        <dbReference type="ARBA" id="ARBA00022692"/>
    </source>
</evidence>
<dbReference type="PANTHER" id="PTHR10050:SF46">
    <property type="entry name" value="PROTEIN O-MANNOSYL-TRANSFERASE 2"/>
    <property type="match status" value="1"/>
</dbReference>
<gene>
    <name evidence="13" type="ORF">HT102_06585</name>
</gene>
<organism evidence="13 14">
    <name type="scientific">Lolliginicoccus lacisalsi</name>
    <dbReference type="NCBI Taxonomy" id="2742202"/>
    <lineage>
        <taxon>Bacteria</taxon>
        <taxon>Bacillati</taxon>
        <taxon>Actinomycetota</taxon>
        <taxon>Actinomycetes</taxon>
        <taxon>Mycobacteriales</taxon>
        <taxon>Hoyosellaceae</taxon>
        <taxon>Lolliginicoccus</taxon>
    </lineage>
</organism>
<dbReference type="Pfam" id="PF02366">
    <property type="entry name" value="PMT"/>
    <property type="match status" value="1"/>
</dbReference>
<dbReference type="InterPro" id="IPR003342">
    <property type="entry name" value="ArnT-like_N"/>
</dbReference>
<evidence type="ECO:0000256" key="3">
    <source>
        <dbReference type="ARBA" id="ARBA00007222"/>
    </source>
</evidence>
<evidence type="ECO:0000256" key="10">
    <source>
        <dbReference type="RuleBase" id="RU367007"/>
    </source>
</evidence>
<evidence type="ECO:0000256" key="1">
    <source>
        <dbReference type="ARBA" id="ARBA00004127"/>
    </source>
</evidence>
<dbReference type="GO" id="GO:0004169">
    <property type="term" value="F:dolichyl-phosphate-mannose-protein mannosyltransferase activity"/>
    <property type="evidence" value="ECO:0007669"/>
    <property type="project" value="UniProtKB-UniRule"/>
</dbReference>
<dbReference type="PANTHER" id="PTHR10050">
    <property type="entry name" value="DOLICHYL-PHOSPHATE-MANNOSE--PROTEIN MANNOSYLTRANSFERASE"/>
    <property type="match status" value="1"/>
</dbReference>
<evidence type="ECO:0000256" key="4">
    <source>
        <dbReference type="ARBA" id="ARBA00022676"/>
    </source>
</evidence>
<evidence type="ECO:0000256" key="9">
    <source>
        <dbReference type="ARBA" id="ARBA00093617"/>
    </source>
</evidence>
<keyword evidence="10" id="KW-1003">Cell membrane</keyword>
<evidence type="ECO:0000313" key="13">
    <source>
        <dbReference type="EMBL" id="MBD8506146.1"/>
    </source>
</evidence>
<feature type="transmembrane region" description="Helical" evidence="10">
    <location>
        <begin position="411"/>
        <end position="434"/>
    </location>
</feature>
<name>A0A927JBR4_9ACTN</name>
<evidence type="ECO:0000256" key="5">
    <source>
        <dbReference type="ARBA" id="ARBA00022679"/>
    </source>
</evidence>
<protein>
    <recommendedName>
        <fullName evidence="9 10">Polyprenol-phosphate-mannose--protein mannosyltransferase</fullName>
        <ecNumber evidence="10">2.4.1.-</ecNumber>
    </recommendedName>
</protein>
<keyword evidence="8 10" id="KW-0472">Membrane</keyword>
<feature type="transmembrane region" description="Helical" evidence="10">
    <location>
        <begin position="446"/>
        <end position="469"/>
    </location>
</feature>
<keyword evidence="14" id="KW-1185">Reference proteome</keyword>
<feature type="domain" description="Protein O-mannosyl-transferase C-terminal four TM" evidence="12">
    <location>
        <begin position="295"/>
        <end position="488"/>
    </location>
</feature>
<evidence type="ECO:0000256" key="8">
    <source>
        <dbReference type="ARBA" id="ARBA00023136"/>
    </source>
</evidence>
<evidence type="ECO:0000259" key="12">
    <source>
        <dbReference type="Pfam" id="PF16192"/>
    </source>
</evidence>
<comment type="pathway">
    <text evidence="2 10">Protein modification; protein glycosylation.</text>
</comment>
<dbReference type="AlphaFoldDB" id="A0A927JBR4"/>
<sequence length="489" mass="54297">MPADRLRGWMVALFLAVLAAITRFARLGTPTDGGMPVFDEKHYVTQAWQMLRGGWVEENPAYGLVVHPPLGKQLIALGEAMLGYSALGWRFSAAAAGVVLVVLVTRIARRLARSTLVGAIAGLLVLVDGLTFVTSRMGMLDIFLVVLVVAAFGCLVIDRDDVRSRFARAYEEGRIGASALGPRMGVRWWRFAAGVLLGLAVATKWSGLYFIAFFGVMSVALDLAARYRYRVRRPLRGTLARDMAPALWALLVVPAGVYLGSYWAWFASETGVDRHAVGRDVGTGGAWSFLPDAVRSLWHNHANILEFHAGLTNSAGHVHPWESKPWTWPMGLRPMLYYFVDGPEISGCGAASCVRAVMLLGTPALWWAALPVIAWSAWRIVAHRDGRHALVLTGYLAGFLPWFVNLDRQMYYFYAAPMAPFLVMMVALTLGDLLRASARSEERRVLARLVVCCYLALVIVNFAWLYPILTAVPISEEFWQWQLWLPSWR</sequence>
<keyword evidence="5 10" id="KW-0808">Transferase</keyword>
<evidence type="ECO:0000256" key="2">
    <source>
        <dbReference type="ARBA" id="ARBA00004922"/>
    </source>
</evidence>
<dbReference type="EMBL" id="JACYWE010000003">
    <property type="protein sequence ID" value="MBD8506146.1"/>
    <property type="molecule type" value="Genomic_DNA"/>
</dbReference>
<proteinExistence type="inferred from homology"/>
<dbReference type="EC" id="2.4.1.-" evidence="10"/>
<dbReference type="Proteomes" id="UP000642993">
    <property type="component" value="Unassembled WGS sequence"/>
</dbReference>
<evidence type="ECO:0000313" key="14">
    <source>
        <dbReference type="Proteomes" id="UP000642993"/>
    </source>
</evidence>
<feature type="transmembrane region" description="Helical" evidence="10">
    <location>
        <begin position="139"/>
        <end position="158"/>
    </location>
</feature>
<reference evidence="13" key="1">
    <citation type="submission" date="2020-09" db="EMBL/GenBank/DDBJ databases">
        <title>Hoyosella lacisalsi sp. nov., a halotolerant actinobacterium isolated from soil of Lake Gudzhirganskoe.</title>
        <authorList>
            <person name="Yang Q."/>
            <person name="Guo P.Y."/>
            <person name="Liu S.W."/>
            <person name="Li F.N."/>
            <person name="Sun C.H."/>
        </authorList>
    </citation>
    <scope>NUCLEOTIDE SEQUENCE</scope>
    <source>
        <strain evidence="13">G463</strain>
    </source>
</reference>
<feature type="transmembrane region" description="Helical" evidence="10">
    <location>
        <begin position="115"/>
        <end position="133"/>
    </location>
</feature>
<keyword evidence="7 10" id="KW-1133">Transmembrane helix</keyword>
<accession>A0A927JBR4</accession>
<dbReference type="GO" id="GO:0012505">
    <property type="term" value="C:endomembrane system"/>
    <property type="evidence" value="ECO:0007669"/>
    <property type="project" value="UniProtKB-SubCell"/>
</dbReference>
<dbReference type="RefSeq" id="WP_192038824.1">
    <property type="nucleotide sequence ID" value="NZ_JACYWE010000003.1"/>
</dbReference>
<feature type="transmembrane region" description="Helical" evidence="10">
    <location>
        <begin position="246"/>
        <end position="265"/>
    </location>
</feature>
<comment type="caution">
    <text evidence="13">The sequence shown here is derived from an EMBL/GenBank/DDBJ whole genome shotgun (WGS) entry which is preliminary data.</text>
</comment>
<dbReference type="Pfam" id="PF16192">
    <property type="entry name" value="PMT_4TMC"/>
    <property type="match status" value="1"/>
</dbReference>
<comment type="subcellular location">
    <subcellularLocation>
        <location evidence="10">Cell membrane</location>
    </subcellularLocation>
    <subcellularLocation>
        <location evidence="1">Endomembrane system</location>
        <topology evidence="1">Multi-pass membrane protein</topology>
    </subcellularLocation>
</comment>
<dbReference type="InterPro" id="IPR027005">
    <property type="entry name" value="PMT-like"/>
</dbReference>